<keyword evidence="1" id="KW-1133">Transmembrane helix</keyword>
<sequence length="297" mass="32416">MFADWYPDVAALSMRVLSTLGLGALVLWGFRAGGRVSGTVALLLAWGPLFLVWATEDDMALAGAIAFFWTGGPIGALAAVLKGTPPLAVRHFDRYLLPEDFPSDQALLLGRLQDAIDMVREASSILVDDLGIGQDDAWLREQEWSIANALVRCGDLQRDLDERRKTAVTDRVLGSLRPQQDALNAAMAAVAERIGRFERYAESASAASTTYRELQQCEDSEKRNDAYLDLLTTTVTEVGHRAELDGGNVRVLRESLEEQVKQTAAAGRWLIEAAGTFPLQPGDGAWLRGTIVNRQSS</sequence>
<feature type="transmembrane region" description="Helical" evidence="1">
    <location>
        <begin position="12"/>
        <end position="30"/>
    </location>
</feature>
<protein>
    <recommendedName>
        <fullName evidence="4">Integral membrane protein</fullName>
    </recommendedName>
</protein>
<dbReference type="EMBL" id="BAAAPC010000008">
    <property type="protein sequence ID" value="GAA1996092.1"/>
    <property type="molecule type" value="Genomic_DNA"/>
</dbReference>
<accession>A0ABN2T2Q7</accession>
<keyword evidence="1" id="KW-0812">Transmembrane</keyword>
<dbReference type="Proteomes" id="UP001501585">
    <property type="component" value="Unassembled WGS sequence"/>
</dbReference>
<feature type="transmembrane region" description="Helical" evidence="1">
    <location>
        <begin position="60"/>
        <end position="81"/>
    </location>
</feature>
<keyword evidence="3" id="KW-1185">Reference proteome</keyword>
<dbReference type="RefSeq" id="WP_344162074.1">
    <property type="nucleotide sequence ID" value="NZ_BAAAPC010000008.1"/>
</dbReference>
<evidence type="ECO:0008006" key="4">
    <source>
        <dbReference type="Google" id="ProtNLM"/>
    </source>
</evidence>
<gene>
    <name evidence="2" type="ORF">GCM10009799_23310</name>
</gene>
<evidence type="ECO:0000313" key="3">
    <source>
        <dbReference type="Proteomes" id="UP001501585"/>
    </source>
</evidence>
<name>A0ABN2T2Q7_9ACTN</name>
<organism evidence="2 3">
    <name type="scientific">Nocardiopsis rhodophaea</name>
    <dbReference type="NCBI Taxonomy" id="280238"/>
    <lineage>
        <taxon>Bacteria</taxon>
        <taxon>Bacillati</taxon>
        <taxon>Actinomycetota</taxon>
        <taxon>Actinomycetes</taxon>
        <taxon>Streptosporangiales</taxon>
        <taxon>Nocardiopsidaceae</taxon>
        <taxon>Nocardiopsis</taxon>
    </lineage>
</organism>
<evidence type="ECO:0000313" key="2">
    <source>
        <dbReference type="EMBL" id="GAA1996092.1"/>
    </source>
</evidence>
<proteinExistence type="predicted"/>
<evidence type="ECO:0000256" key="1">
    <source>
        <dbReference type="SAM" id="Phobius"/>
    </source>
</evidence>
<feature type="transmembrane region" description="Helical" evidence="1">
    <location>
        <begin position="37"/>
        <end position="54"/>
    </location>
</feature>
<comment type="caution">
    <text evidence="2">The sequence shown here is derived from an EMBL/GenBank/DDBJ whole genome shotgun (WGS) entry which is preliminary data.</text>
</comment>
<reference evidence="2 3" key="1">
    <citation type="journal article" date="2019" name="Int. J. Syst. Evol. Microbiol.">
        <title>The Global Catalogue of Microorganisms (GCM) 10K type strain sequencing project: providing services to taxonomists for standard genome sequencing and annotation.</title>
        <authorList>
            <consortium name="The Broad Institute Genomics Platform"/>
            <consortium name="The Broad Institute Genome Sequencing Center for Infectious Disease"/>
            <person name="Wu L."/>
            <person name="Ma J."/>
        </authorList>
    </citation>
    <scope>NUCLEOTIDE SEQUENCE [LARGE SCALE GENOMIC DNA]</scope>
    <source>
        <strain evidence="2 3">JCM 15313</strain>
    </source>
</reference>
<keyword evidence="1" id="KW-0472">Membrane</keyword>